<feature type="domain" description="TonB-dependent receptor-like beta-barrel" evidence="10">
    <location>
        <begin position="410"/>
        <end position="883"/>
    </location>
</feature>
<proteinExistence type="inferred from homology"/>
<evidence type="ECO:0000256" key="3">
    <source>
        <dbReference type="ARBA" id="ARBA00022452"/>
    </source>
</evidence>
<gene>
    <name evidence="12" type="ORF">CWB98_08630</name>
</gene>
<evidence type="ECO:0000313" key="12">
    <source>
        <dbReference type="EMBL" id="TMP38012.1"/>
    </source>
</evidence>
<evidence type="ECO:0000313" key="13">
    <source>
        <dbReference type="Proteomes" id="UP000306719"/>
    </source>
</evidence>
<comment type="caution">
    <text evidence="12">The sequence shown here is derived from an EMBL/GenBank/DDBJ whole genome shotgun (WGS) entry which is preliminary data.</text>
</comment>
<dbReference type="InterPro" id="IPR036942">
    <property type="entry name" value="Beta-barrel_TonB_sf"/>
</dbReference>
<dbReference type="PANTHER" id="PTHR47234:SF2">
    <property type="entry name" value="TONB-DEPENDENT RECEPTOR"/>
    <property type="match status" value="1"/>
</dbReference>
<evidence type="ECO:0000256" key="7">
    <source>
        <dbReference type="ARBA" id="ARBA00023237"/>
    </source>
</evidence>
<comment type="subcellular location">
    <subcellularLocation>
        <location evidence="1 8">Cell outer membrane</location>
        <topology evidence="1 8">Multi-pass membrane protein</topology>
    </subcellularLocation>
</comment>
<keyword evidence="6 8" id="KW-0472">Membrane</keyword>
<evidence type="ECO:0000259" key="10">
    <source>
        <dbReference type="Pfam" id="PF00593"/>
    </source>
</evidence>
<evidence type="ECO:0000256" key="6">
    <source>
        <dbReference type="ARBA" id="ARBA00023136"/>
    </source>
</evidence>
<dbReference type="InterPro" id="IPR012910">
    <property type="entry name" value="Plug_dom"/>
</dbReference>
<evidence type="ECO:0000256" key="9">
    <source>
        <dbReference type="RuleBase" id="RU003357"/>
    </source>
</evidence>
<reference evidence="12 13" key="1">
    <citation type="submission" date="2018-01" db="EMBL/GenBank/DDBJ databases">
        <authorList>
            <person name="Paulsen S."/>
            <person name="Gram L.K."/>
        </authorList>
    </citation>
    <scope>NUCLEOTIDE SEQUENCE [LARGE SCALE GENOMIC DNA]</scope>
    <source>
        <strain evidence="12 13">S2599</strain>
    </source>
</reference>
<evidence type="ECO:0000256" key="1">
    <source>
        <dbReference type="ARBA" id="ARBA00004571"/>
    </source>
</evidence>
<dbReference type="AlphaFoldDB" id="A0A5S3X1V8"/>
<evidence type="ECO:0000256" key="8">
    <source>
        <dbReference type="PROSITE-ProRule" id="PRU01360"/>
    </source>
</evidence>
<dbReference type="PANTHER" id="PTHR47234">
    <property type="match status" value="1"/>
</dbReference>
<reference evidence="13" key="2">
    <citation type="submission" date="2019-06" db="EMBL/GenBank/DDBJ databases">
        <title>Co-occurence of chitin degradation, pigmentation and bioactivity in marine Pseudoalteromonas.</title>
        <authorList>
            <person name="Sonnenschein E.C."/>
            <person name="Bech P.K."/>
        </authorList>
    </citation>
    <scope>NUCLEOTIDE SEQUENCE [LARGE SCALE GENOMIC DNA]</scope>
    <source>
        <strain evidence="13">S2599</strain>
    </source>
</reference>
<dbReference type="PROSITE" id="PS52016">
    <property type="entry name" value="TONB_DEPENDENT_REC_3"/>
    <property type="match status" value="1"/>
</dbReference>
<dbReference type="InterPro" id="IPR037066">
    <property type="entry name" value="Plug_dom_sf"/>
</dbReference>
<dbReference type="EMBL" id="PNCJ01000012">
    <property type="protein sequence ID" value="TMP38012.1"/>
    <property type="molecule type" value="Genomic_DNA"/>
</dbReference>
<evidence type="ECO:0000256" key="2">
    <source>
        <dbReference type="ARBA" id="ARBA00022448"/>
    </source>
</evidence>
<dbReference type="OrthoDB" id="176248at2"/>
<dbReference type="Gene3D" id="2.170.130.10">
    <property type="entry name" value="TonB-dependent receptor, plug domain"/>
    <property type="match status" value="1"/>
</dbReference>
<evidence type="ECO:0000256" key="5">
    <source>
        <dbReference type="ARBA" id="ARBA00023077"/>
    </source>
</evidence>
<sequence>MRLVCFTNMAKSVVTCYPYKSKKIHKNKALKKYLKPGRKQMLNSKISKAVRLALVFGSASTAAFATQVQAEAGAEEEKVERIEVTGSRIKRTDLEGPSPVQVFDKEYLEQTGSQTVTDFLFQSSFAGPGMTSESATLAQGAGSANFDARGFGDDYTVFLVNGRRLPGSPTGGDAAADLNLIPMAAVERIEFLADGASAIYGADAISGVINIITKRDFEGLSVKAQYGANVEHNDGQRTSFEIVGGTSGDNHSTLFAFDYFKQRTVDAVDRPLANSASSITGADGRSPTGLPGTWVTGDFSESFPVEGCPQESIRAATVVDNGTECAYDFAQLYQVAPLSERFNIFVDHKHQFGESVSVFVEARHSRSRTEVRNGAAPGFFSIPADAAENPFGEDMFMIRRTVDAGPRSRDGVNTLTALATGFDWYIDDQHTLSAYYNKSWANNNQMGISGNISEDRFSKAVEAGLISLVNDNRKDGQFIADVFTVKPHTAADGKDYWTAIPTHRQGELREEVANISISGTYDILEGFGWVLGAESRQERYFDFTDIAQIDDDVAGGAASFGQGGREFQSVYSELSVMPLEPLEVSLALRHDSIETDISDLGSKTTYKVALSYRPTDSLLLRASTATGFKAPILNELYLGKSFGVASAIDTTRCAAEGGTQCEEREIRSATGGNPNLAPEESTSYNLGISWEIMDGFNATVDYWNIEVEGMIGTLDTQEILNNEAQYPDLVKRVGGSVSHPDAEVRSNFQNLNEQSGDGMDINLTNTFDAFGGKMTVGLKSSYLMSMERQTSAVQPLCDDAGTTSEPEWRHNLRTSWETADYGASVAIRYVGETADHPGSRKSGTCEWARPDDILEVDSYTQVDLQGFYYLETGTKLTVGMRNLFDEEPPYSEQAANRWPWYDQALYDNMGRYLYFSVSHKF</sequence>
<comment type="similarity">
    <text evidence="8 9">Belongs to the TonB-dependent receptor family.</text>
</comment>
<evidence type="ECO:0000259" key="11">
    <source>
        <dbReference type="Pfam" id="PF07715"/>
    </source>
</evidence>
<dbReference type="InterPro" id="IPR039426">
    <property type="entry name" value="TonB-dep_rcpt-like"/>
</dbReference>
<keyword evidence="4 8" id="KW-0812">Transmembrane</keyword>
<keyword evidence="12" id="KW-0675">Receptor</keyword>
<dbReference type="CDD" id="cd01347">
    <property type="entry name" value="ligand_gated_channel"/>
    <property type="match status" value="1"/>
</dbReference>
<dbReference type="Pfam" id="PF00593">
    <property type="entry name" value="TonB_dep_Rec_b-barrel"/>
    <property type="match status" value="1"/>
</dbReference>
<name>A0A5S3X1V8_9GAMM</name>
<dbReference type="Gene3D" id="2.40.170.20">
    <property type="entry name" value="TonB-dependent receptor, beta-barrel domain"/>
    <property type="match status" value="1"/>
</dbReference>
<accession>A0A5S3X1V8</accession>
<keyword evidence="5 9" id="KW-0798">TonB box</keyword>
<organism evidence="12 13">
    <name type="scientific">Pseudoalteromonas rubra</name>
    <dbReference type="NCBI Taxonomy" id="43658"/>
    <lineage>
        <taxon>Bacteria</taxon>
        <taxon>Pseudomonadati</taxon>
        <taxon>Pseudomonadota</taxon>
        <taxon>Gammaproteobacteria</taxon>
        <taxon>Alteromonadales</taxon>
        <taxon>Pseudoalteromonadaceae</taxon>
        <taxon>Pseudoalteromonas</taxon>
    </lineage>
</organism>
<evidence type="ECO:0000256" key="4">
    <source>
        <dbReference type="ARBA" id="ARBA00022692"/>
    </source>
</evidence>
<keyword evidence="3 8" id="KW-1134">Transmembrane beta strand</keyword>
<dbReference type="GO" id="GO:0009279">
    <property type="term" value="C:cell outer membrane"/>
    <property type="evidence" value="ECO:0007669"/>
    <property type="project" value="UniProtKB-SubCell"/>
</dbReference>
<keyword evidence="2 8" id="KW-0813">Transport</keyword>
<dbReference type="InterPro" id="IPR000531">
    <property type="entry name" value="Beta-barrel_TonB"/>
</dbReference>
<dbReference type="Pfam" id="PF07715">
    <property type="entry name" value="Plug"/>
    <property type="match status" value="1"/>
</dbReference>
<protein>
    <submittedName>
        <fullName evidence="12">TonB-dependent receptor</fullName>
    </submittedName>
</protein>
<dbReference type="Proteomes" id="UP000306719">
    <property type="component" value="Unassembled WGS sequence"/>
</dbReference>
<dbReference type="SUPFAM" id="SSF56935">
    <property type="entry name" value="Porins"/>
    <property type="match status" value="1"/>
</dbReference>
<feature type="domain" description="TonB-dependent receptor plug" evidence="11">
    <location>
        <begin position="95"/>
        <end position="208"/>
    </location>
</feature>
<keyword evidence="7 8" id="KW-0998">Cell outer membrane</keyword>